<protein>
    <submittedName>
        <fullName evidence="5">Uncharacterized protein</fullName>
    </submittedName>
</protein>
<dbReference type="InParanoid" id="A0A7N2MJK4"/>
<evidence type="ECO:0000313" key="5">
    <source>
        <dbReference type="EnsemblPlants" id="QL09p027352:mrna"/>
    </source>
</evidence>
<reference evidence="5 6" key="1">
    <citation type="journal article" date="2016" name="G3 (Bethesda)">
        <title>First Draft Assembly and Annotation of the Genome of a California Endemic Oak Quercus lobata Nee (Fagaceae).</title>
        <authorList>
            <person name="Sork V.L."/>
            <person name="Fitz-Gibbon S.T."/>
            <person name="Puiu D."/>
            <person name="Crepeau M."/>
            <person name="Gugger P.F."/>
            <person name="Sherman R."/>
            <person name="Stevens K."/>
            <person name="Langley C.H."/>
            <person name="Pellegrini M."/>
            <person name="Salzberg S.L."/>
        </authorList>
    </citation>
    <scope>NUCLEOTIDE SEQUENCE [LARGE SCALE GENOMIC DNA]</scope>
    <source>
        <strain evidence="5 6">cv. SW786</strain>
    </source>
</reference>
<evidence type="ECO:0000256" key="2">
    <source>
        <dbReference type="ARBA" id="ARBA00022692"/>
    </source>
</evidence>
<comment type="subcellular location">
    <subcellularLocation>
        <location evidence="1">Membrane</location>
        <topology evidence="1">Multi-pass membrane protein</topology>
    </subcellularLocation>
</comment>
<proteinExistence type="predicted"/>
<dbReference type="EnsemblPlants" id="QL09p027352:mrna">
    <property type="protein sequence ID" value="QL09p027352:mrna"/>
    <property type="gene ID" value="QL09p027352"/>
</dbReference>
<accession>A0A7N2MJK4</accession>
<keyword evidence="4" id="KW-0472">Membrane</keyword>
<dbReference type="EMBL" id="LRBV02000009">
    <property type="status" value="NOT_ANNOTATED_CDS"/>
    <property type="molecule type" value="Genomic_DNA"/>
</dbReference>
<evidence type="ECO:0000313" key="6">
    <source>
        <dbReference type="Proteomes" id="UP000594261"/>
    </source>
</evidence>
<dbReference type="SUPFAM" id="SSF103511">
    <property type="entry name" value="Chlorophyll a-b binding protein"/>
    <property type="match status" value="1"/>
</dbReference>
<keyword evidence="6" id="KW-1185">Reference proteome</keyword>
<reference evidence="5" key="2">
    <citation type="submission" date="2021-01" db="UniProtKB">
        <authorList>
            <consortium name="EnsemblPlants"/>
        </authorList>
    </citation>
    <scope>IDENTIFICATION</scope>
</reference>
<dbReference type="Proteomes" id="UP000594261">
    <property type="component" value="Chromosome 9"/>
</dbReference>
<keyword evidence="2" id="KW-0812">Transmembrane</keyword>
<dbReference type="Gramene" id="QL09p027352:mrna">
    <property type="protein sequence ID" value="QL09p027352:mrna"/>
    <property type="gene ID" value="QL09p027352"/>
</dbReference>
<dbReference type="PANTHER" id="PTHR14154">
    <property type="entry name" value="UPF0041 BRAIN PROTEIN 44-RELATED"/>
    <property type="match status" value="1"/>
</dbReference>
<evidence type="ECO:0000256" key="1">
    <source>
        <dbReference type="ARBA" id="ARBA00004141"/>
    </source>
</evidence>
<evidence type="ECO:0000256" key="3">
    <source>
        <dbReference type="ARBA" id="ARBA00022989"/>
    </source>
</evidence>
<keyword evidence="3" id="KW-1133">Transmembrane helix</keyword>
<evidence type="ECO:0000256" key="4">
    <source>
        <dbReference type="ARBA" id="ARBA00023136"/>
    </source>
</evidence>
<sequence length="145" mass="16415">MFVHDGKIDWDGVIVAEARRRKFLELHSEAATNQDPVLFRISIIPWWAWLMRSYLLEAKLINGRAAMVGFFMAYLVDALTGLDVVGQTGNFICKAGLFVTVISVMRLPSMTSSGKHHGKTKLLELERKFTLLPCINLFFHCVTKS</sequence>
<dbReference type="AlphaFoldDB" id="A0A7N2MJK4"/>
<organism evidence="5 6">
    <name type="scientific">Quercus lobata</name>
    <name type="common">Valley oak</name>
    <dbReference type="NCBI Taxonomy" id="97700"/>
    <lineage>
        <taxon>Eukaryota</taxon>
        <taxon>Viridiplantae</taxon>
        <taxon>Streptophyta</taxon>
        <taxon>Embryophyta</taxon>
        <taxon>Tracheophyta</taxon>
        <taxon>Spermatophyta</taxon>
        <taxon>Magnoliopsida</taxon>
        <taxon>eudicotyledons</taxon>
        <taxon>Gunneridae</taxon>
        <taxon>Pentapetalae</taxon>
        <taxon>rosids</taxon>
        <taxon>fabids</taxon>
        <taxon>Fagales</taxon>
        <taxon>Fagaceae</taxon>
        <taxon>Quercus</taxon>
    </lineage>
</organism>
<name>A0A7N2MJK4_QUELO</name>
<dbReference type="GO" id="GO:0016020">
    <property type="term" value="C:membrane"/>
    <property type="evidence" value="ECO:0007669"/>
    <property type="project" value="UniProtKB-SubCell"/>
</dbReference>